<protein>
    <submittedName>
        <fullName evidence="1">Uncharacterized protein</fullName>
    </submittedName>
</protein>
<name>A0A9D1G0U0_9FIRM</name>
<sequence length="123" mass="14213">MTISATIALCDRIRPNAFPYAEKEKWIRALEDRILEEIILTHEGAKDFLRARATKGEGAFLAPDRYESLYLYYLLARIDQMNGETARYNESAALFNAQYDAFSAAYNRAHLPKGVFVDRREWS</sequence>
<dbReference type="EMBL" id="DVJN01000164">
    <property type="protein sequence ID" value="HIS92979.1"/>
    <property type="molecule type" value="Genomic_DNA"/>
</dbReference>
<proteinExistence type="predicted"/>
<reference evidence="1" key="1">
    <citation type="submission" date="2020-10" db="EMBL/GenBank/DDBJ databases">
        <authorList>
            <person name="Gilroy R."/>
        </authorList>
    </citation>
    <scope>NUCLEOTIDE SEQUENCE</scope>
    <source>
        <strain evidence="1">13766</strain>
    </source>
</reference>
<accession>A0A9D1G0U0</accession>
<gene>
    <name evidence="1" type="ORF">IAA84_08205</name>
</gene>
<evidence type="ECO:0000313" key="2">
    <source>
        <dbReference type="Proteomes" id="UP000824140"/>
    </source>
</evidence>
<organism evidence="1 2">
    <name type="scientific">Candidatus Alectryocaccomicrobium excrementavium</name>
    <dbReference type="NCBI Taxonomy" id="2840668"/>
    <lineage>
        <taxon>Bacteria</taxon>
        <taxon>Bacillati</taxon>
        <taxon>Bacillota</taxon>
        <taxon>Clostridia</taxon>
        <taxon>Candidatus Alectryocaccomicrobium</taxon>
    </lineage>
</organism>
<dbReference type="Proteomes" id="UP000824140">
    <property type="component" value="Unassembled WGS sequence"/>
</dbReference>
<dbReference type="AlphaFoldDB" id="A0A9D1G0U0"/>
<comment type="caution">
    <text evidence="1">The sequence shown here is derived from an EMBL/GenBank/DDBJ whole genome shotgun (WGS) entry which is preliminary data.</text>
</comment>
<evidence type="ECO:0000313" key="1">
    <source>
        <dbReference type="EMBL" id="HIS92979.1"/>
    </source>
</evidence>
<reference evidence="1" key="2">
    <citation type="journal article" date="2021" name="PeerJ">
        <title>Extensive microbial diversity within the chicken gut microbiome revealed by metagenomics and culture.</title>
        <authorList>
            <person name="Gilroy R."/>
            <person name="Ravi A."/>
            <person name="Getino M."/>
            <person name="Pursley I."/>
            <person name="Horton D.L."/>
            <person name="Alikhan N.F."/>
            <person name="Baker D."/>
            <person name="Gharbi K."/>
            <person name="Hall N."/>
            <person name="Watson M."/>
            <person name="Adriaenssens E.M."/>
            <person name="Foster-Nyarko E."/>
            <person name="Jarju S."/>
            <person name="Secka A."/>
            <person name="Antonio M."/>
            <person name="Oren A."/>
            <person name="Chaudhuri R.R."/>
            <person name="La Ragione R."/>
            <person name="Hildebrand F."/>
            <person name="Pallen M.J."/>
        </authorList>
    </citation>
    <scope>NUCLEOTIDE SEQUENCE</scope>
    <source>
        <strain evidence="1">13766</strain>
    </source>
</reference>